<dbReference type="FunFam" id="1.20.1050.90:FF:000002">
    <property type="entry name" value="DNA replication and repair protein RecF"/>
    <property type="match status" value="1"/>
</dbReference>
<evidence type="ECO:0000256" key="1">
    <source>
        <dbReference type="ARBA" id="ARBA00004496"/>
    </source>
</evidence>
<evidence type="ECO:0000256" key="11">
    <source>
        <dbReference type="ARBA" id="ARBA00023236"/>
    </source>
</evidence>
<evidence type="ECO:0000259" key="14">
    <source>
        <dbReference type="Pfam" id="PF02463"/>
    </source>
</evidence>
<dbReference type="PANTHER" id="PTHR32182:SF0">
    <property type="entry name" value="DNA REPLICATION AND REPAIR PROTEIN RECF"/>
    <property type="match status" value="1"/>
</dbReference>
<keyword evidence="9 12" id="KW-0238">DNA-binding</keyword>
<dbReference type="PROSITE" id="PS00617">
    <property type="entry name" value="RECF_1"/>
    <property type="match status" value="1"/>
</dbReference>
<evidence type="ECO:0000256" key="7">
    <source>
        <dbReference type="ARBA" id="ARBA00022763"/>
    </source>
</evidence>
<dbReference type="GO" id="GO:0005737">
    <property type="term" value="C:cytoplasm"/>
    <property type="evidence" value="ECO:0007669"/>
    <property type="project" value="UniProtKB-SubCell"/>
</dbReference>
<comment type="similarity">
    <text evidence="2 12 13">Belongs to the RecF family.</text>
</comment>
<reference evidence="15 16" key="1">
    <citation type="submission" date="2019-09" db="EMBL/GenBank/DDBJ databases">
        <title>Bacillus ochoae sp. nov., Paenibacillus whitsoniae sp. nov., Paenibacillus spiritus sp. nov. Isolated from the Mars Exploration Rover during spacecraft assembly.</title>
        <authorList>
            <person name="Seuylemezian A."/>
            <person name="Vaishampayan P."/>
        </authorList>
    </citation>
    <scope>NUCLEOTIDE SEQUENCE [LARGE SCALE GENOMIC DNA]</scope>
    <source>
        <strain evidence="15 16">MER_111</strain>
    </source>
</reference>
<dbReference type="GO" id="GO:0000731">
    <property type="term" value="P:DNA synthesis involved in DNA repair"/>
    <property type="evidence" value="ECO:0007669"/>
    <property type="project" value="TreeGrafter"/>
</dbReference>
<dbReference type="Gene3D" id="3.40.50.300">
    <property type="entry name" value="P-loop containing nucleotide triphosphate hydrolases"/>
    <property type="match status" value="1"/>
</dbReference>
<keyword evidence="10 12" id="KW-0234">DNA repair</keyword>
<dbReference type="GO" id="GO:0005524">
    <property type="term" value="F:ATP binding"/>
    <property type="evidence" value="ECO:0007669"/>
    <property type="project" value="UniProtKB-UniRule"/>
</dbReference>
<keyword evidence="5 12" id="KW-0235">DNA replication</keyword>
<dbReference type="Proteomes" id="UP000367750">
    <property type="component" value="Unassembled WGS sequence"/>
</dbReference>
<dbReference type="InterPro" id="IPR018078">
    <property type="entry name" value="DNA-binding_RecF_CS"/>
</dbReference>
<evidence type="ECO:0000256" key="4">
    <source>
        <dbReference type="ARBA" id="ARBA00022490"/>
    </source>
</evidence>
<protein>
    <recommendedName>
        <fullName evidence="3 12">DNA replication and repair protein RecF</fullName>
    </recommendedName>
</protein>
<evidence type="ECO:0000256" key="3">
    <source>
        <dbReference type="ARBA" id="ARBA00020170"/>
    </source>
</evidence>
<dbReference type="GO" id="GO:0006302">
    <property type="term" value="P:double-strand break repair"/>
    <property type="evidence" value="ECO:0007669"/>
    <property type="project" value="TreeGrafter"/>
</dbReference>
<evidence type="ECO:0000256" key="10">
    <source>
        <dbReference type="ARBA" id="ARBA00023204"/>
    </source>
</evidence>
<evidence type="ECO:0000256" key="2">
    <source>
        <dbReference type="ARBA" id="ARBA00008016"/>
    </source>
</evidence>
<dbReference type="GO" id="GO:0003697">
    <property type="term" value="F:single-stranded DNA binding"/>
    <property type="evidence" value="ECO:0007669"/>
    <property type="project" value="UniProtKB-UniRule"/>
</dbReference>
<dbReference type="InterPro" id="IPR003395">
    <property type="entry name" value="RecF/RecN/SMC_N"/>
</dbReference>
<feature type="binding site" evidence="12">
    <location>
        <begin position="30"/>
        <end position="37"/>
    </location>
    <ligand>
        <name>ATP</name>
        <dbReference type="ChEBI" id="CHEBI:30616"/>
    </ligand>
</feature>
<keyword evidence="8 12" id="KW-0067">ATP-binding</keyword>
<dbReference type="RefSeq" id="WP_150457845.1">
    <property type="nucleotide sequence ID" value="NZ_VYKK01000009.1"/>
</dbReference>
<evidence type="ECO:0000256" key="6">
    <source>
        <dbReference type="ARBA" id="ARBA00022741"/>
    </source>
</evidence>
<dbReference type="Pfam" id="PF02463">
    <property type="entry name" value="SMC_N"/>
    <property type="match status" value="1"/>
</dbReference>
<comment type="subcellular location">
    <subcellularLocation>
        <location evidence="1 12 13">Cytoplasm</location>
    </subcellularLocation>
</comment>
<dbReference type="InterPro" id="IPR042174">
    <property type="entry name" value="RecF_2"/>
</dbReference>
<sequence length="376" mass="42504">MFVKSIALQHYRNYEGLRLENLGDVNLILGQNAQGKTNLVEALYVLAMTKSHRTSKDRELIAFDAPDGAAHISADVTRKYGDVHLEMTLSAHGKKAKINGLEQRRLSEFVGSLNVVMFAPEDLEIVKGTPGVRRRFLDMEIGQVQPSYLYHLQQYQKVLLQRSNLLKQLWNRDSGREMLDIWDEQLAAHGVKIVRKRKEFIKKLQVWAESIHRGITNGGEALELLYVPSFGSREEEDEAVLLDNFMLKLSQTREQEIRRGMTLTGPHRDDLSFFINGREASVYGSQGQQRTTALSLKLAEIELIHGEIGEYPVLLLDDVLSELDPYRQSQLIETFQSKVQTFITATGVEGLHADKLKGAVLYRVRGGAIESEASGR</sequence>
<accession>A0A5J5GCG1</accession>
<dbReference type="GO" id="GO:0006260">
    <property type="term" value="P:DNA replication"/>
    <property type="evidence" value="ECO:0007669"/>
    <property type="project" value="UniProtKB-UniRule"/>
</dbReference>
<comment type="function">
    <text evidence="12 13">The RecF protein is involved in DNA metabolism; it is required for DNA replication and normal SOS inducibility. RecF binds preferentially to single-stranded, linear DNA. It also seems to bind ATP.</text>
</comment>
<dbReference type="OrthoDB" id="9803889at2"/>
<keyword evidence="6 12" id="KW-0547">Nucleotide-binding</keyword>
<dbReference type="EMBL" id="VYKK01000009">
    <property type="protein sequence ID" value="KAA9005124.1"/>
    <property type="molecule type" value="Genomic_DNA"/>
</dbReference>
<dbReference type="GO" id="GO:0009432">
    <property type="term" value="P:SOS response"/>
    <property type="evidence" value="ECO:0007669"/>
    <property type="project" value="UniProtKB-UniRule"/>
</dbReference>
<evidence type="ECO:0000256" key="5">
    <source>
        <dbReference type="ARBA" id="ARBA00022705"/>
    </source>
</evidence>
<dbReference type="InterPro" id="IPR027417">
    <property type="entry name" value="P-loop_NTPase"/>
</dbReference>
<evidence type="ECO:0000313" key="15">
    <source>
        <dbReference type="EMBL" id="KAA9005124.1"/>
    </source>
</evidence>
<organism evidence="15 16">
    <name type="scientific">Paenibacillus spiritus</name>
    <dbReference type="NCBI Taxonomy" id="2496557"/>
    <lineage>
        <taxon>Bacteria</taxon>
        <taxon>Bacillati</taxon>
        <taxon>Bacillota</taxon>
        <taxon>Bacilli</taxon>
        <taxon>Bacillales</taxon>
        <taxon>Paenibacillaceae</taxon>
        <taxon>Paenibacillus</taxon>
    </lineage>
</organism>
<keyword evidence="16" id="KW-1185">Reference proteome</keyword>
<dbReference type="PROSITE" id="PS00618">
    <property type="entry name" value="RECF_2"/>
    <property type="match status" value="1"/>
</dbReference>
<keyword evidence="7 12" id="KW-0227">DNA damage</keyword>
<dbReference type="Gene3D" id="1.20.1050.90">
    <property type="entry name" value="RecF/RecN/SMC, N-terminal domain"/>
    <property type="match status" value="1"/>
</dbReference>
<keyword evidence="11 12" id="KW-0742">SOS response</keyword>
<dbReference type="PANTHER" id="PTHR32182">
    <property type="entry name" value="DNA REPLICATION AND REPAIR PROTEIN RECF"/>
    <property type="match status" value="1"/>
</dbReference>
<dbReference type="AlphaFoldDB" id="A0A5J5GCG1"/>
<evidence type="ECO:0000256" key="12">
    <source>
        <dbReference type="HAMAP-Rule" id="MF_00365"/>
    </source>
</evidence>
<name>A0A5J5GCG1_9BACL</name>
<evidence type="ECO:0000256" key="13">
    <source>
        <dbReference type="RuleBase" id="RU000578"/>
    </source>
</evidence>
<gene>
    <name evidence="12 15" type="primary">recF</name>
    <name evidence="15" type="ORF">F4V43_08620</name>
</gene>
<evidence type="ECO:0000313" key="16">
    <source>
        <dbReference type="Proteomes" id="UP000367750"/>
    </source>
</evidence>
<keyword evidence="4 12" id="KW-0963">Cytoplasm</keyword>
<dbReference type="HAMAP" id="MF_00365">
    <property type="entry name" value="RecF"/>
    <property type="match status" value="1"/>
</dbReference>
<feature type="domain" description="RecF/RecN/SMC N-terminal" evidence="14">
    <location>
        <begin position="2"/>
        <end position="346"/>
    </location>
</feature>
<comment type="caution">
    <text evidence="15">The sequence shown here is derived from an EMBL/GenBank/DDBJ whole genome shotgun (WGS) entry which is preliminary data.</text>
</comment>
<dbReference type="CDD" id="cd03242">
    <property type="entry name" value="ABC_RecF"/>
    <property type="match status" value="1"/>
</dbReference>
<dbReference type="SUPFAM" id="SSF52540">
    <property type="entry name" value="P-loop containing nucleoside triphosphate hydrolases"/>
    <property type="match status" value="1"/>
</dbReference>
<proteinExistence type="inferred from homology"/>
<evidence type="ECO:0000256" key="9">
    <source>
        <dbReference type="ARBA" id="ARBA00023125"/>
    </source>
</evidence>
<dbReference type="InterPro" id="IPR001238">
    <property type="entry name" value="DNA-binding_RecF"/>
</dbReference>
<dbReference type="NCBIfam" id="TIGR00611">
    <property type="entry name" value="recf"/>
    <property type="match status" value="1"/>
</dbReference>
<evidence type="ECO:0000256" key="8">
    <source>
        <dbReference type="ARBA" id="ARBA00022840"/>
    </source>
</evidence>